<dbReference type="Gene3D" id="1.20.120.890">
    <property type="entry name" value="tRNA(Met) cytidine acetyltransferase, tail domain"/>
    <property type="match status" value="1"/>
</dbReference>
<protein>
    <recommendedName>
        <fullName evidence="1">tRNA(Met) cytidine acetyltransferase TmcA tRNA-binding domain-containing protein</fullName>
    </recommendedName>
</protein>
<feature type="non-terminal residue" evidence="2">
    <location>
        <position position="1"/>
    </location>
</feature>
<organism evidence="2 3">
    <name type="scientific">Klebsiella variicola</name>
    <dbReference type="NCBI Taxonomy" id="244366"/>
    <lineage>
        <taxon>Bacteria</taxon>
        <taxon>Pseudomonadati</taxon>
        <taxon>Pseudomonadota</taxon>
        <taxon>Gammaproteobacteria</taxon>
        <taxon>Enterobacterales</taxon>
        <taxon>Enterobacteriaceae</taxon>
        <taxon>Klebsiella/Raoultella group</taxon>
        <taxon>Klebsiella</taxon>
        <taxon>Klebsiella pneumoniae complex</taxon>
    </lineage>
</organism>
<sequence length="55" mass="6172">RLQGEEEAALCAALRLTGRKALLARWRIEAADALRFLDAARAEALRQQVAHLQLF</sequence>
<dbReference type="Proteomes" id="UP000234412">
    <property type="component" value="Unassembled WGS sequence"/>
</dbReference>
<dbReference type="EMBL" id="PIDP01000115">
    <property type="protein sequence ID" value="PLM96725.1"/>
    <property type="molecule type" value="Genomic_DNA"/>
</dbReference>
<dbReference type="InterPro" id="IPR038321">
    <property type="entry name" value="TmcA_C_sf"/>
</dbReference>
<name>A0A2N4Z5U1_KLEVA</name>
<evidence type="ECO:0000313" key="2">
    <source>
        <dbReference type="EMBL" id="PLM96725.1"/>
    </source>
</evidence>
<reference evidence="2 3" key="1">
    <citation type="submission" date="2017-11" db="EMBL/GenBank/DDBJ databases">
        <authorList>
            <person name="Han C.G."/>
        </authorList>
    </citation>
    <scope>NUCLEOTIDE SEQUENCE [LARGE SCALE GENOMIC DNA]</scope>
    <source>
        <strain evidence="2 3">A8</strain>
    </source>
</reference>
<accession>A0A2N4Z5U1</accession>
<proteinExistence type="predicted"/>
<evidence type="ECO:0000259" key="1">
    <source>
        <dbReference type="Pfam" id="PF17176"/>
    </source>
</evidence>
<feature type="domain" description="tRNA(Met) cytidine acetyltransferase TmcA tRNA-binding" evidence="1">
    <location>
        <begin position="4"/>
        <end position="39"/>
    </location>
</feature>
<comment type="caution">
    <text evidence="2">The sequence shown here is derived from an EMBL/GenBank/DDBJ whole genome shotgun (WGS) entry which is preliminary data.</text>
</comment>
<reference evidence="2 3" key="2">
    <citation type="submission" date="2018-01" db="EMBL/GenBank/DDBJ databases">
        <title>Genomic study of Klebsiella pneumoniae.</title>
        <authorList>
            <person name="Yang Y."/>
            <person name="Bicalho R."/>
        </authorList>
    </citation>
    <scope>NUCLEOTIDE SEQUENCE [LARGE SCALE GENOMIC DNA]</scope>
    <source>
        <strain evidence="2 3">A8</strain>
    </source>
</reference>
<dbReference type="AlphaFoldDB" id="A0A2N4Z5U1"/>
<dbReference type="Pfam" id="PF17176">
    <property type="entry name" value="tRNA_bind_3"/>
    <property type="match status" value="1"/>
</dbReference>
<evidence type="ECO:0000313" key="3">
    <source>
        <dbReference type="Proteomes" id="UP000234412"/>
    </source>
</evidence>
<gene>
    <name evidence="2" type="ORF">CWN47_06040</name>
</gene>
<dbReference type="InterPro" id="IPR033442">
    <property type="entry name" value="TmcA_tRNA_bind"/>
</dbReference>